<dbReference type="OrthoDB" id="3636113at2"/>
<dbReference type="Proteomes" id="UP000239485">
    <property type="component" value="Unassembled WGS sequence"/>
</dbReference>
<sequence length="137" mass="15487">MSEETKPPSFFRRRRRANVEGGRKFKHEVWASESEEARLVVLATQRGVTIPRLLMEAALSSTSETPTERRDLIIELFALHRLLANIANNTNQMAKQMNAYGLGAAEPLSPEEIRANQDAVRRVAFRIRDVVNMLAPS</sequence>
<dbReference type="EMBL" id="PTJD01000019">
    <property type="protein sequence ID" value="PPK91930.1"/>
    <property type="molecule type" value="Genomic_DNA"/>
</dbReference>
<protein>
    <submittedName>
        <fullName evidence="1">Mobilization protein MobC</fullName>
    </submittedName>
</protein>
<name>A0A2S6ICP1_9ACTN</name>
<dbReference type="RefSeq" id="WP_104435528.1">
    <property type="nucleotide sequence ID" value="NZ_PTJD01000019.1"/>
</dbReference>
<reference evidence="1 2" key="1">
    <citation type="submission" date="2018-02" db="EMBL/GenBank/DDBJ databases">
        <title>Genomic Encyclopedia of Archaeal and Bacterial Type Strains, Phase II (KMG-II): from individual species to whole genera.</title>
        <authorList>
            <person name="Goeker M."/>
        </authorList>
    </citation>
    <scope>NUCLEOTIDE SEQUENCE [LARGE SCALE GENOMIC DNA]</scope>
    <source>
        <strain evidence="1 2">DSM 22857</strain>
    </source>
</reference>
<evidence type="ECO:0000313" key="1">
    <source>
        <dbReference type="EMBL" id="PPK91930.1"/>
    </source>
</evidence>
<accession>A0A2S6ICP1</accession>
<proteinExistence type="predicted"/>
<gene>
    <name evidence="1" type="ORF">CLV92_11911</name>
</gene>
<keyword evidence="2" id="KW-1185">Reference proteome</keyword>
<evidence type="ECO:0000313" key="2">
    <source>
        <dbReference type="Proteomes" id="UP000239485"/>
    </source>
</evidence>
<comment type="caution">
    <text evidence="1">The sequence shown here is derived from an EMBL/GenBank/DDBJ whole genome shotgun (WGS) entry which is preliminary data.</text>
</comment>
<dbReference type="AlphaFoldDB" id="A0A2S6ICP1"/>
<organism evidence="1 2">
    <name type="scientific">Kineococcus xinjiangensis</name>
    <dbReference type="NCBI Taxonomy" id="512762"/>
    <lineage>
        <taxon>Bacteria</taxon>
        <taxon>Bacillati</taxon>
        <taxon>Actinomycetota</taxon>
        <taxon>Actinomycetes</taxon>
        <taxon>Kineosporiales</taxon>
        <taxon>Kineosporiaceae</taxon>
        <taxon>Kineococcus</taxon>
    </lineage>
</organism>